<keyword evidence="4" id="KW-1185">Reference proteome</keyword>
<dbReference type="PANTHER" id="PTHR45566:SF1">
    <property type="entry name" value="HTH-TYPE TRANSCRIPTIONAL REGULATOR YHJB-RELATED"/>
    <property type="match status" value="1"/>
</dbReference>
<sequence length="127" mass="13157">MLRILIADSSLTARKTLASVLENASCEVVGEANTAAHCLSLAAALNPQIICVDPTFSDRSDAGLLAELHAQQPKAVILVLSGGMDEAMVKTALASGVAGFIVKPYSADKVLTALRAAVLKVVKQART</sequence>
<dbReference type="SUPFAM" id="SSF52172">
    <property type="entry name" value="CheY-like"/>
    <property type="match status" value="1"/>
</dbReference>
<evidence type="ECO:0000256" key="1">
    <source>
        <dbReference type="PROSITE-ProRule" id="PRU00169"/>
    </source>
</evidence>
<proteinExistence type="predicted"/>
<protein>
    <submittedName>
        <fullName evidence="3">Two-component system, chemotaxis family, response regulator CheY</fullName>
    </submittedName>
</protein>
<keyword evidence="1" id="KW-0597">Phosphoprotein</keyword>
<dbReference type="InterPro" id="IPR011006">
    <property type="entry name" value="CheY-like_superfamily"/>
</dbReference>
<dbReference type="RefSeq" id="WP_089401566.1">
    <property type="nucleotide sequence ID" value="NZ_FZOT01000025.1"/>
</dbReference>
<dbReference type="OrthoDB" id="9801101at2"/>
<evidence type="ECO:0000259" key="2">
    <source>
        <dbReference type="PROSITE" id="PS50110"/>
    </source>
</evidence>
<feature type="domain" description="Response regulatory" evidence="2">
    <location>
        <begin position="3"/>
        <end position="118"/>
    </location>
</feature>
<dbReference type="GO" id="GO:0000160">
    <property type="term" value="P:phosphorelay signal transduction system"/>
    <property type="evidence" value="ECO:0007669"/>
    <property type="project" value="InterPro"/>
</dbReference>
<dbReference type="InterPro" id="IPR051015">
    <property type="entry name" value="EvgA-like"/>
</dbReference>
<dbReference type="PANTHER" id="PTHR45566">
    <property type="entry name" value="HTH-TYPE TRANSCRIPTIONAL REGULATOR YHJB-RELATED"/>
    <property type="match status" value="1"/>
</dbReference>
<dbReference type="PROSITE" id="PS50110">
    <property type="entry name" value="RESPONSE_REGULATORY"/>
    <property type="match status" value="1"/>
</dbReference>
<organism evidence="3 4">
    <name type="scientific">Noviherbaspirillum humi</name>
    <dbReference type="NCBI Taxonomy" id="1688639"/>
    <lineage>
        <taxon>Bacteria</taxon>
        <taxon>Pseudomonadati</taxon>
        <taxon>Pseudomonadota</taxon>
        <taxon>Betaproteobacteria</taxon>
        <taxon>Burkholderiales</taxon>
        <taxon>Oxalobacteraceae</taxon>
        <taxon>Noviherbaspirillum</taxon>
    </lineage>
</organism>
<dbReference type="AlphaFoldDB" id="A0A239LRA2"/>
<dbReference type="Pfam" id="PF00072">
    <property type="entry name" value="Response_reg"/>
    <property type="match status" value="1"/>
</dbReference>
<gene>
    <name evidence="3" type="ORF">SAMN06265795_12519</name>
</gene>
<dbReference type="SMART" id="SM00448">
    <property type="entry name" value="REC"/>
    <property type="match status" value="1"/>
</dbReference>
<name>A0A239LRA2_9BURK</name>
<dbReference type="InterPro" id="IPR001789">
    <property type="entry name" value="Sig_transdc_resp-reg_receiver"/>
</dbReference>
<feature type="modified residue" description="4-aspartylphosphate" evidence="1">
    <location>
        <position position="53"/>
    </location>
</feature>
<dbReference type="Proteomes" id="UP000198284">
    <property type="component" value="Unassembled WGS sequence"/>
</dbReference>
<accession>A0A239LRA2</accession>
<evidence type="ECO:0000313" key="4">
    <source>
        <dbReference type="Proteomes" id="UP000198284"/>
    </source>
</evidence>
<evidence type="ECO:0000313" key="3">
    <source>
        <dbReference type="EMBL" id="SNT32408.1"/>
    </source>
</evidence>
<dbReference type="Gene3D" id="3.40.50.2300">
    <property type="match status" value="1"/>
</dbReference>
<reference evidence="3 4" key="1">
    <citation type="submission" date="2017-06" db="EMBL/GenBank/DDBJ databases">
        <authorList>
            <person name="Kim H.J."/>
            <person name="Triplett B.A."/>
        </authorList>
    </citation>
    <scope>NUCLEOTIDE SEQUENCE [LARGE SCALE GENOMIC DNA]</scope>
    <source>
        <strain evidence="3 4">U15</strain>
    </source>
</reference>
<dbReference type="EMBL" id="FZOT01000025">
    <property type="protein sequence ID" value="SNT32408.1"/>
    <property type="molecule type" value="Genomic_DNA"/>
</dbReference>